<reference evidence="1 2" key="1">
    <citation type="journal article" date="2006" name="Science">
        <title>Phytophthora genome sequences uncover evolutionary origins and mechanisms of pathogenesis.</title>
        <authorList>
            <person name="Tyler B.M."/>
            <person name="Tripathy S."/>
            <person name="Zhang X."/>
            <person name="Dehal P."/>
            <person name="Jiang R.H."/>
            <person name="Aerts A."/>
            <person name="Arredondo F.D."/>
            <person name="Baxter L."/>
            <person name="Bensasson D."/>
            <person name="Beynon J.L."/>
            <person name="Chapman J."/>
            <person name="Damasceno C.M."/>
            <person name="Dorrance A.E."/>
            <person name="Dou D."/>
            <person name="Dickerman A.W."/>
            <person name="Dubchak I.L."/>
            <person name="Garbelotto M."/>
            <person name="Gijzen M."/>
            <person name="Gordon S.G."/>
            <person name="Govers F."/>
            <person name="Grunwald N.J."/>
            <person name="Huang W."/>
            <person name="Ivors K.L."/>
            <person name="Jones R.W."/>
            <person name="Kamoun S."/>
            <person name="Krampis K."/>
            <person name="Lamour K.H."/>
            <person name="Lee M.K."/>
            <person name="McDonald W.H."/>
            <person name="Medina M."/>
            <person name="Meijer H.J."/>
            <person name="Nordberg E.K."/>
            <person name="Maclean D.J."/>
            <person name="Ospina-Giraldo M.D."/>
            <person name="Morris P.F."/>
            <person name="Phuntumart V."/>
            <person name="Putnam N.H."/>
            <person name="Rash S."/>
            <person name="Rose J.K."/>
            <person name="Sakihama Y."/>
            <person name="Salamov A.A."/>
            <person name="Savidor A."/>
            <person name="Scheuring C.F."/>
            <person name="Smith B.M."/>
            <person name="Sobral B.W."/>
            <person name="Terry A."/>
            <person name="Torto-Alalibo T.A."/>
            <person name="Win J."/>
            <person name="Xu Z."/>
            <person name="Zhang H."/>
            <person name="Grigoriev I.V."/>
            <person name="Rokhsar D.S."/>
            <person name="Boore J.L."/>
        </authorList>
    </citation>
    <scope>NUCLEOTIDE SEQUENCE [LARGE SCALE GENOMIC DNA]</scope>
    <source>
        <strain evidence="1 2">P6497</strain>
    </source>
</reference>
<proteinExistence type="predicted"/>
<feature type="non-terminal residue" evidence="1">
    <location>
        <position position="255"/>
    </location>
</feature>
<keyword evidence="2" id="KW-1185">Reference proteome</keyword>
<dbReference type="AlphaFoldDB" id="G5AJA3"/>
<dbReference type="Proteomes" id="UP000002640">
    <property type="component" value="Unassembled WGS sequence"/>
</dbReference>
<dbReference type="GeneID" id="20662279"/>
<sequence>MDKFFKSRDITISPVFSCICWLKSVAALQGDGGLGRNTKLTLKHAADLTTKFDVTVAKGAVQAVNKQLHCFYQYYATAIRRSGQDSHLAHTNPIVAGLMMLDHHLEYLDLASELIVVTSKLHFFGHLYNALVVEGFLSKLPFVEEILDIYDKMIFTPSRAAATRGAYYRTYLLSSSLKATALEATIRGDRTANGSGKMKRRPVFFLKDVSKIFRLLTKGDTSFLRAGSSRDLLTSAARICSEELFETRVLSRDML</sequence>
<name>G5AJA3_PHYSP</name>
<organism evidence="1 2">
    <name type="scientific">Phytophthora sojae (strain P6497)</name>
    <name type="common">Soybean stem and root rot agent</name>
    <name type="synonym">Phytophthora megasperma f. sp. glycines</name>
    <dbReference type="NCBI Taxonomy" id="1094619"/>
    <lineage>
        <taxon>Eukaryota</taxon>
        <taxon>Sar</taxon>
        <taxon>Stramenopiles</taxon>
        <taxon>Oomycota</taxon>
        <taxon>Peronosporomycetes</taxon>
        <taxon>Peronosporales</taxon>
        <taxon>Peronosporaceae</taxon>
        <taxon>Phytophthora</taxon>
    </lineage>
</organism>
<dbReference type="EMBL" id="JH159193">
    <property type="protein sequence ID" value="EGZ04396.1"/>
    <property type="molecule type" value="Genomic_DNA"/>
</dbReference>
<dbReference type="RefSeq" id="XP_009540154.1">
    <property type="nucleotide sequence ID" value="XM_009541859.1"/>
</dbReference>
<accession>G5AJA3</accession>
<dbReference type="InParanoid" id="G5AJA3"/>
<protein>
    <submittedName>
        <fullName evidence="1">Uncharacterized protein</fullName>
    </submittedName>
</protein>
<dbReference type="KEGG" id="psoj:PHYSODRAFT_536516"/>
<dbReference type="OMA" id="LTRINVC"/>
<evidence type="ECO:0000313" key="2">
    <source>
        <dbReference type="Proteomes" id="UP000002640"/>
    </source>
</evidence>
<gene>
    <name evidence="1" type="ORF">PHYSODRAFT_536516</name>
</gene>
<evidence type="ECO:0000313" key="1">
    <source>
        <dbReference type="EMBL" id="EGZ04396.1"/>
    </source>
</evidence>